<sequence length="91" mass="10673">MLNTMVAEQSSKETQKWHMECDEQTFLDAICNELKKRNLNKIVCDLKTAFTRFLHISDCPEQSNRYTSVITTHIGQYNPWDCGCRSQQQNK</sequence>
<name>A0A183K3T1_9TREM</name>
<keyword evidence="2" id="KW-1185">Reference proteome</keyword>
<dbReference type="AlphaFoldDB" id="A0A183K3T1"/>
<reference evidence="1 2" key="2">
    <citation type="submission" date="2018-11" db="EMBL/GenBank/DDBJ databases">
        <authorList>
            <consortium name="Pathogen Informatics"/>
        </authorList>
    </citation>
    <scope>NUCLEOTIDE SEQUENCE [LARGE SCALE GENOMIC DNA]</scope>
    <source>
        <strain evidence="1">Dakar</strain>
        <strain evidence="2">Dakar, Senegal</strain>
    </source>
</reference>
<evidence type="ECO:0000313" key="1">
    <source>
        <dbReference type="EMBL" id="VDP36472.1"/>
    </source>
</evidence>
<dbReference type="WBParaSite" id="SCUD_0000964901-mRNA-1">
    <property type="protein sequence ID" value="SCUD_0000964901-mRNA-1"/>
    <property type="gene ID" value="SCUD_0000964901"/>
</dbReference>
<gene>
    <name evidence="1" type="ORF">SCUD_LOCUS9649</name>
</gene>
<evidence type="ECO:0000313" key="3">
    <source>
        <dbReference type="WBParaSite" id="SCUD_0000964901-mRNA-1"/>
    </source>
</evidence>
<accession>A0A183K3T1</accession>
<dbReference type="EMBL" id="UZAK01033343">
    <property type="protein sequence ID" value="VDP36472.1"/>
    <property type="molecule type" value="Genomic_DNA"/>
</dbReference>
<reference evidence="3" key="1">
    <citation type="submission" date="2016-06" db="UniProtKB">
        <authorList>
            <consortium name="WormBaseParasite"/>
        </authorList>
    </citation>
    <scope>IDENTIFICATION</scope>
</reference>
<dbReference type="Proteomes" id="UP000279833">
    <property type="component" value="Unassembled WGS sequence"/>
</dbReference>
<proteinExistence type="predicted"/>
<organism evidence="3">
    <name type="scientific">Schistosoma curassoni</name>
    <dbReference type="NCBI Taxonomy" id="6186"/>
    <lineage>
        <taxon>Eukaryota</taxon>
        <taxon>Metazoa</taxon>
        <taxon>Spiralia</taxon>
        <taxon>Lophotrochozoa</taxon>
        <taxon>Platyhelminthes</taxon>
        <taxon>Trematoda</taxon>
        <taxon>Digenea</taxon>
        <taxon>Strigeidida</taxon>
        <taxon>Schistosomatoidea</taxon>
        <taxon>Schistosomatidae</taxon>
        <taxon>Schistosoma</taxon>
    </lineage>
</organism>
<protein>
    <submittedName>
        <fullName evidence="3">Transposase</fullName>
    </submittedName>
</protein>
<evidence type="ECO:0000313" key="2">
    <source>
        <dbReference type="Proteomes" id="UP000279833"/>
    </source>
</evidence>